<dbReference type="InterPro" id="IPR050373">
    <property type="entry name" value="Fibrinogen_C-term_domain"/>
</dbReference>
<protein>
    <submittedName>
        <fullName evidence="5">Fibrinogen-like protein A</fullName>
    </submittedName>
</protein>
<dbReference type="GeneID" id="108081047"/>
<dbReference type="Pfam" id="PF00147">
    <property type="entry name" value="Fibrinogen_C"/>
    <property type="match status" value="1"/>
</dbReference>
<dbReference type="SUPFAM" id="SSF56496">
    <property type="entry name" value="Fibrinogen C-terminal domain-like"/>
    <property type="match status" value="1"/>
</dbReference>
<feature type="domain" description="Fibrinogen C-terminal" evidence="3">
    <location>
        <begin position="174"/>
        <end position="398"/>
    </location>
</feature>
<keyword evidence="1" id="KW-1015">Disulfide bond</keyword>
<dbReference type="PROSITE" id="PS00514">
    <property type="entry name" value="FIBRINOGEN_C_1"/>
    <property type="match status" value="1"/>
</dbReference>
<keyword evidence="4" id="KW-1185">Reference proteome</keyword>
<evidence type="ECO:0000256" key="1">
    <source>
        <dbReference type="ARBA" id="ARBA00023157"/>
    </source>
</evidence>
<dbReference type="Proteomes" id="UP001652661">
    <property type="component" value="Chromosome 3R"/>
</dbReference>
<dbReference type="InterPro" id="IPR036056">
    <property type="entry name" value="Fibrinogen-like_C"/>
</dbReference>
<accession>A0ABM4GKH1</accession>
<dbReference type="SMART" id="SM00186">
    <property type="entry name" value="FBG"/>
    <property type="match status" value="1"/>
</dbReference>
<sequence length="411" mass="46970">MCAVGSPVCGDFIQSATELRGKMMLSLIFLLAWSMQLGVFIVQADTVAPRTPELSSESIKELVLIRKTLAKQAQRLRGLEINLHHVLSKVVFLADSDIHAPRSFSSKADPLLELSERLNTLMQRLEQEANTKAILETQMDSTRQHNKCNQIPEVSPNDTVHLNVAQVKEPSKVEFYQPEKSDCFELDERVDGVYRFLVPERNELQRDFYERYCAFATDGPAWTVIQNRGVFDPAENFNRSWDEYRAGFGHLSRDFWFGNEFTHKILYRDDHELRVELGYNQGEEFPDWAEYSLFRLDSEGYNYQLAVDGVFRGSLPDALEPHIHLDFSTYDRRNDGQSAGNSSCAEHYGGGWWLDRCTRSNLNGEHGNQRAGPAILWSYWGTGTDTPKTSRMMIRPVNFDSSGDPANSYEN</sequence>
<evidence type="ECO:0000313" key="5">
    <source>
        <dbReference type="RefSeq" id="XP_070143196.1"/>
    </source>
</evidence>
<dbReference type="InterPro" id="IPR014716">
    <property type="entry name" value="Fibrinogen_a/b/g_C_1"/>
</dbReference>
<dbReference type="InterPro" id="IPR002181">
    <property type="entry name" value="Fibrinogen_a/b/g_C_dom"/>
</dbReference>
<evidence type="ECO:0000313" key="4">
    <source>
        <dbReference type="Proteomes" id="UP001652661"/>
    </source>
</evidence>
<name>A0ABM4GKH1_DROKI</name>
<organism evidence="4 5">
    <name type="scientific">Drosophila kikkawai</name>
    <name type="common">Fruit fly</name>
    <dbReference type="NCBI Taxonomy" id="30033"/>
    <lineage>
        <taxon>Eukaryota</taxon>
        <taxon>Metazoa</taxon>
        <taxon>Ecdysozoa</taxon>
        <taxon>Arthropoda</taxon>
        <taxon>Hexapoda</taxon>
        <taxon>Insecta</taxon>
        <taxon>Pterygota</taxon>
        <taxon>Neoptera</taxon>
        <taxon>Endopterygota</taxon>
        <taxon>Diptera</taxon>
        <taxon>Brachycera</taxon>
        <taxon>Muscomorpha</taxon>
        <taxon>Ephydroidea</taxon>
        <taxon>Drosophilidae</taxon>
        <taxon>Drosophila</taxon>
        <taxon>Sophophora</taxon>
    </lineage>
</organism>
<reference evidence="5" key="1">
    <citation type="submission" date="2025-08" db="UniProtKB">
        <authorList>
            <consortium name="RefSeq"/>
        </authorList>
    </citation>
    <scope>IDENTIFICATION</scope>
    <source>
        <strain evidence="5">14028-0561.14</strain>
        <tissue evidence="5">Whole fly</tissue>
    </source>
</reference>
<gene>
    <name evidence="5" type="primary">LOC108081047</name>
</gene>
<feature type="coiled-coil region" evidence="2">
    <location>
        <begin position="111"/>
        <end position="138"/>
    </location>
</feature>
<dbReference type="PROSITE" id="PS51406">
    <property type="entry name" value="FIBRINOGEN_C_2"/>
    <property type="match status" value="1"/>
</dbReference>
<evidence type="ECO:0000259" key="3">
    <source>
        <dbReference type="PROSITE" id="PS51406"/>
    </source>
</evidence>
<dbReference type="CDD" id="cd00087">
    <property type="entry name" value="FReD"/>
    <property type="match status" value="1"/>
</dbReference>
<dbReference type="Gene3D" id="3.90.215.10">
    <property type="entry name" value="Gamma Fibrinogen, chain A, domain 1"/>
    <property type="match status" value="1"/>
</dbReference>
<dbReference type="RefSeq" id="XP_070143196.1">
    <property type="nucleotide sequence ID" value="XM_070287095.1"/>
</dbReference>
<dbReference type="PANTHER" id="PTHR19143">
    <property type="entry name" value="FIBRINOGEN/TENASCIN/ANGIOPOEITIN"/>
    <property type="match status" value="1"/>
</dbReference>
<dbReference type="PANTHER" id="PTHR19143:SF185">
    <property type="entry name" value="ANGIOPOIETIN-RELATED PROTEIN 5"/>
    <property type="match status" value="1"/>
</dbReference>
<evidence type="ECO:0000256" key="2">
    <source>
        <dbReference type="SAM" id="Coils"/>
    </source>
</evidence>
<dbReference type="InterPro" id="IPR020837">
    <property type="entry name" value="Fibrinogen_CS"/>
</dbReference>
<proteinExistence type="predicted"/>
<keyword evidence="2" id="KW-0175">Coiled coil</keyword>